<dbReference type="Proteomes" id="UP000190105">
    <property type="component" value="Unassembled WGS sequence"/>
</dbReference>
<reference evidence="3" key="1">
    <citation type="submission" date="2017-02" db="EMBL/GenBank/DDBJ databases">
        <authorList>
            <person name="Varghese N."/>
            <person name="Submissions S."/>
        </authorList>
    </citation>
    <scope>NUCLEOTIDE SEQUENCE [LARGE SCALE GENOMIC DNA]</scope>
    <source>
        <strain evidence="3">USBA 833</strain>
    </source>
</reference>
<dbReference type="RefSeq" id="WP_078696212.1">
    <property type="nucleotide sequence ID" value="NZ_FUYH01000007.1"/>
</dbReference>
<feature type="coiled-coil region" evidence="1">
    <location>
        <begin position="12"/>
        <end position="46"/>
    </location>
</feature>
<evidence type="ECO:0000256" key="1">
    <source>
        <dbReference type="SAM" id="Coils"/>
    </source>
</evidence>
<name>A0A1T4XAV0_9CLOT</name>
<keyword evidence="3" id="KW-1185">Reference proteome</keyword>
<organism evidence="2 3">
    <name type="scientific">Caloramator quimbayensis</name>
    <dbReference type="NCBI Taxonomy" id="1147123"/>
    <lineage>
        <taxon>Bacteria</taxon>
        <taxon>Bacillati</taxon>
        <taxon>Bacillota</taxon>
        <taxon>Clostridia</taxon>
        <taxon>Eubacteriales</taxon>
        <taxon>Clostridiaceae</taxon>
        <taxon>Caloramator</taxon>
    </lineage>
</organism>
<dbReference type="STRING" id="1147123.SAMN05443428_10761"/>
<dbReference type="Gene3D" id="1.20.5.340">
    <property type="match status" value="1"/>
</dbReference>
<protein>
    <submittedName>
        <fullName evidence="2">Uncharacterized protein</fullName>
    </submittedName>
</protein>
<keyword evidence="1" id="KW-0175">Coiled coil</keyword>
<gene>
    <name evidence="2" type="ORF">SAMN05443428_10761</name>
</gene>
<dbReference type="AlphaFoldDB" id="A0A1T4XAV0"/>
<evidence type="ECO:0000313" key="3">
    <source>
        <dbReference type="Proteomes" id="UP000190105"/>
    </source>
</evidence>
<sequence>MQNDISNLKYAQSQMQNDISKINNKLEMIENKLDEIEAKNASKHTEIYCKLDTIIEDISYLKHKEHQTEEDLYKIKLRISGSIINVGA</sequence>
<dbReference type="EMBL" id="FUYH01000007">
    <property type="protein sequence ID" value="SKA86255.1"/>
    <property type="molecule type" value="Genomic_DNA"/>
</dbReference>
<proteinExistence type="predicted"/>
<evidence type="ECO:0000313" key="2">
    <source>
        <dbReference type="EMBL" id="SKA86255.1"/>
    </source>
</evidence>
<accession>A0A1T4XAV0</accession>